<evidence type="ECO:0000313" key="2">
    <source>
        <dbReference type="EMBL" id="GAD47579.1"/>
    </source>
</evidence>
<proteinExistence type="predicted"/>
<accession>U2ZQC8</accession>
<dbReference type="AlphaFoldDB" id="U2ZQC8"/>
<reference evidence="2 3" key="1">
    <citation type="submission" date="2013-09" db="EMBL/GenBank/DDBJ databases">
        <title>Whole genome shotgun sequence of Novosphingobium tardaugens NBRC 16725.</title>
        <authorList>
            <person name="Isaki S."/>
            <person name="Hosoyama A."/>
            <person name="Tsuchikane K."/>
            <person name="Katsumata H."/>
            <person name="Ando Y."/>
            <person name="Yamazaki S."/>
            <person name="Fujita N."/>
        </authorList>
    </citation>
    <scope>NUCLEOTIDE SEQUENCE [LARGE SCALE GENOMIC DNA]</scope>
    <source>
        <strain evidence="2 3">NBRC 16725</strain>
    </source>
</reference>
<name>U2ZQC8_9SPHN</name>
<dbReference type="Proteomes" id="UP000016568">
    <property type="component" value="Unassembled WGS sequence"/>
</dbReference>
<evidence type="ECO:0000313" key="3">
    <source>
        <dbReference type="Proteomes" id="UP000016568"/>
    </source>
</evidence>
<gene>
    <name evidence="2" type="ORF">NT2_01_03480</name>
</gene>
<sequence>MIAFAVTALFTIATFVALTVNATSLRRAWLAYGELRHALAICETSQAAVVTVKSMEQVVRQPKLRPTTPSRRVSRPVPQQYAQRAAA</sequence>
<dbReference type="EMBL" id="BASZ01000001">
    <property type="protein sequence ID" value="GAD47579.1"/>
    <property type="molecule type" value="Genomic_DNA"/>
</dbReference>
<dbReference type="RefSeq" id="WP_021688486.1">
    <property type="nucleotide sequence ID" value="NZ_BASZ01000001.1"/>
</dbReference>
<protein>
    <submittedName>
        <fullName evidence="2">Uncharacterized protein</fullName>
    </submittedName>
</protein>
<feature type="compositionally biased region" description="Low complexity" evidence="1">
    <location>
        <begin position="65"/>
        <end position="78"/>
    </location>
</feature>
<evidence type="ECO:0000256" key="1">
    <source>
        <dbReference type="SAM" id="MobiDB-lite"/>
    </source>
</evidence>
<organism evidence="2 3">
    <name type="scientific">Caenibius tardaugens NBRC 16725</name>
    <dbReference type="NCBI Taxonomy" id="1219035"/>
    <lineage>
        <taxon>Bacteria</taxon>
        <taxon>Pseudomonadati</taxon>
        <taxon>Pseudomonadota</taxon>
        <taxon>Alphaproteobacteria</taxon>
        <taxon>Sphingomonadales</taxon>
        <taxon>Erythrobacteraceae</taxon>
        <taxon>Caenibius</taxon>
    </lineage>
</organism>
<dbReference type="KEGG" id="ntd:EGO55_15410"/>
<feature type="region of interest" description="Disordered" evidence="1">
    <location>
        <begin position="60"/>
        <end position="87"/>
    </location>
</feature>
<comment type="caution">
    <text evidence="2">The sequence shown here is derived from an EMBL/GenBank/DDBJ whole genome shotgun (WGS) entry which is preliminary data.</text>
</comment>
<keyword evidence="3" id="KW-1185">Reference proteome</keyword>